<dbReference type="EMBL" id="SSFO01000288">
    <property type="protein sequence ID" value="TXI28009.1"/>
    <property type="molecule type" value="Genomic_DNA"/>
</dbReference>
<evidence type="ECO:0000256" key="5">
    <source>
        <dbReference type="RuleBase" id="RU362066"/>
    </source>
</evidence>
<keyword evidence="8" id="KW-0966">Cell projection</keyword>
<comment type="subcellular location">
    <subcellularLocation>
        <location evidence="5">Secreted</location>
    </subcellularLocation>
    <subcellularLocation>
        <location evidence="5">Bacterial flagellum</location>
    </subcellularLocation>
</comment>
<name>A0A5C7VSK3_AQUAC</name>
<evidence type="ECO:0000256" key="3">
    <source>
        <dbReference type="ARBA" id="ARBA00023054"/>
    </source>
</evidence>
<dbReference type="PANTHER" id="PTHR30288">
    <property type="entry name" value="FLAGELLAR CAP/ASSEMBLY PROTEIN FLID"/>
    <property type="match status" value="1"/>
</dbReference>
<dbReference type="InterPro" id="IPR003481">
    <property type="entry name" value="FliD_N"/>
</dbReference>
<proteinExistence type="inferred from homology"/>
<dbReference type="GO" id="GO:0005576">
    <property type="term" value="C:extracellular region"/>
    <property type="evidence" value="ECO:0007669"/>
    <property type="project" value="UniProtKB-SubCell"/>
</dbReference>
<keyword evidence="8" id="KW-0969">Cilium</keyword>
<dbReference type="InterPro" id="IPR010810">
    <property type="entry name" value="Flagellin_hook_IN_motif"/>
</dbReference>
<sequence>MAGILGVGSGIDIDSIVTALVNAEKAPKTQQLDRLEKATTSRFSALGTLKGSLSGLQSAIQNLNKPSLFTTRTATSSSGAVLSAKADTAAIAGKYSVQVQQLATSSKIGLQSVPASASTTFNSGKMTISAGSSSIEVDVTAANNSLAGIRDSINAAGKDQGISATIVTDASGSRLVLSSNKSGAGNDIKVAVAEDGVTTGTVALSTQAFQPSASLKLPAFSGAPASTLFQSGNLAIKAGTSNLDVAISDGASLEDVRDAINTAGAGQGISASIETDAGGSRLVLNSANGTSLEMTATASGGTPANNALTALNPAAGVASTVTGPSSTTGAAGVINKAQSAVLFVDGLKVVSDSNTVTSAIDGVTLNLASAQSESDLVAGKTVDVTIGVDKGSVKTNIQKFVDAYNGLMNTAAQQTAVVQVGEGSNPVTGALVGDATVRGLLSGLRNELVKMTGEEGTRALAELGITTQKDGTLKIDDAKLTSALDANFDQVAEYFTGDQGLMVRLDKNVGEYLKTGGVFDQRTKALQATLKGPGGVDEQRKALDMRVSKIQERLVAQYTAMDQLVARLQKTSESLTNQLASLPGLVKKS</sequence>
<dbReference type="Proteomes" id="UP000321110">
    <property type="component" value="Unassembled WGS sequence"/>
</dbReference>
<accession>A0A5C7VSK3</accession>
<keyword evidence="3" id="KW-0175">Coiled coil</keyword>
<protein>
    <recommendedName>
        <fullName evidence="5">Flagellar hook-associated protein 2</fullName>
        <shortName evidence="5">HAP2</shortName>
    </recommendedName>
    <alternativeName>
        <fullName evidence="5">Flagellar cap protein</fullName>
    </alternativeName>
</protein>
<evidence type="ECO:0000256" key="2">
    <source>
        <dbReference type="ARBA" id="ARBA00011255"/>
    </source>
</evidence>
<dbReference type="GO" id="GO:0009424">
    <property type="term" value="C:bacterial-type flagellum hook"/>
    <property type="evidence" value="ECO:0007669"/>
    <property type="project" value="UniProtKB-UniRule"/>
</dbReference>
<keyword evidence="4 5" id="KW-0975">Bacterial flagellum</keyword>
<evidence type="ECO:0000313" key="8">
    <source>
        <dbReference type="EMBL" id="TXI28009.1"/>
    </source>
</evidence>
<dbReference type="Pfam" id="PF07195">
    <property type="entry name" value="FliD_C"/>
    <property type="match status" value="1"/>
</dbReference>
<organism evidence="8 9">
    <name type="scientific">Aquipseudomonas alcaligenes</name>
    <name type="common">Pseudomonas alcaligenes</name>
    <dbReference type="NCBI Taxonomy" id="43263"/>
    <lineage>
        <taxon>Bacteria</taxon>
        <taxon>Pseudomonadati</taxon>
        <taxon>Pseudomonadota</taxon>
        <taxon>Gammaproteobacteria</taxon>
        <taxon>Pseudomonadales</taxon>
        <taxon>Pseudomonadaceae</taxon>
        <taxon>Aquipseudomonas</taxon>
    </lineage>
</organism>
<evidence type="ECO:0000313" key="9">
    <source>
        <dbReference type="Proteomes" id="UP000321110"/>
    </source>
</evidence>
<comment type="similarity">
    <text evidence="1 5">Belongs to the FliD family.</text>
</comment>
<dbReference type="GO" id="GO:0071973">
    <property type="term" value="P:bacterial-type flagellum-dependent cell motility"/>
    <property type="evidence" value="ECO:0007669"/>
    <property type="project" value="TreeGrafter"/>
</dbReference>
<evidence type="ECO:0000259" key="6">
    <source>
        <dbReference type="Pfam" id="PF02465"/>
    </source>
</evidence>
<comment type="caution">
    <text evidence="8">The sequence shown here is derived from an EMBL/GenBank/DDBJ whole genome shotgun (WGS) entry which is preliminary data.</text>
</comment>
<evidence type="ECO:0000256" key="1">
    <source>
        <dbReference type="ARBA" id="ARBA00009764"/>
    </source>
</evidence>
<feature type="domain" description="Flagellar hook-associated protein 2 N-terminal" evidence="6">
    <location>
        <begin position="9"/>
        <end position="105"/>
    </location>
</feature>
<gene>
    <name evidence="8" type="ORF">E6Q69_17160</name>
</gene>
<keyword evidence="8" id="KW-0282">Flagellum</keyword>
<evidence type="ECO:0000259" key="7">
    <source>
        <dbReference type="Pfam" id="PF07195"/>
    </source>
</evidence>
<reference evidence="8 9" key="1">
    <citation type="submission" date="2018-09" db="EMBL/GenBank/DDBJ databases">
        <title>Metagenome Assembled Genomes from an Advanced Water Purification Facility.</title>
        <authorList>
            <person name="Stamps B.W."/>
            <person name="Spear J.R."/>
        </authorList>
    </citation>
    <scope>NUCLEOTIDE SEQUENCE [LARGE SCALE GENOMIC DNA]</scope>
    <source>
        <strain evidence="8">Bin_52_1</strain>
    </source>
</reference>
<dbReference type="Pfam" id="PF02465">
    <property type="entry name" value="FliD_N"/>
    <property type="match status" value="1"/>
</dbReference>
<comment type="subunit">
    <text evidence="2 5">Homopentamer.</text>
</comment>
<dbReference type="InterPro" id="IPR010809">
    <property type="entry name" value="FliD_C"/>
</dbReference>
<dbReference type="GO" id="GO:0007155">
    <property type="term" value="P:cell adhesion"/>
    <property type="evidence" value="ECO:0007669"/>
    <property type="project" value="InterPro"/>
</dbReference>
<comment type="function">
    <text evidence="5">Required for morphogenesis and for the elongation of the flagellar filament by facilitating polymerization of the flagellin monomers at the tip of growing filament. Forms a capping structure, which prevents flagellin subunits (transported through the central channel of the flagellum) from leaking out without polymerization at the distal end.</text>
</comment>
<dbReference type="PANTHER" id="PTHR30288:SF0">
    <property type="entry name" value="FLAGELLAR HOOK-ASSOCIATED PROTEIN 2"/>
    <property type="match status" value="1"/>
</dbReference>
<dbReference type="Pfam" id="PF07196">
    <property type="entry name" value="Flagellin_IN"/>
    <property type="match status" value="2"/>
</dbReference>
<dbReference type="GO" id="GO:0009421">
    <property type="term" value="C:bacterial-type flagellum filament cap"/>
    <property type="evidence" value="ECO:0007669"/>
    <property type="project" value="InterPro"/>
</dbReference>
<keyword evidence="5" id="KW-0964">Secreted</keyword>
<dbReference type="AlphaFoldDB" id="A0A5C7VSK3"/>
<dbReference type="InterPro" id="IPR040026">
    <property type="entry name" value="FliD"/>
</dbReference>
<feature type="domain" description="Flagellar hook-associated protein 2 C-terminal" evidence="7">
    <location>
        <begin position="337"/>
        <end position="569"/>
    </location>
</feature>
<evidence type="ECO:0000256" key="4">
    <source>
        <dbReference type="ARBA" id="ARBA00023143"/>
    </source>
</evidence>